<dbReference type="GO" id="GO:0006261">
    <property type="term" value="P:DNA-templated DNA replication"/>
    <property type="evidence" value="ECO:0007669"/>
    <property type="project" value="TreeGrafter"/>
</dbReference>
<proteinExistence type="inferred from homology"/>
<keyword evidence="5 7" id="KW-0238">DNA-binding</keyword>
<feature type="domain" description="DNA-directed DNA polymerase family B multifunctional" evidence="8">
    <location>
        <begin position="385"/>
        <end position="770"/>
    </location>
</feature>
<dbReference type="GO" id="GO:0003887">
    <property type="term" value="F:DNA-directed DNA polymerase activity"/>
    <property type="evidence" value="ECO:0007669"/>
    <property type="project" value="UniProtKB-KW"/>
</dbReference>
<comment type="caution">
    <text evidence="11">The sequence shown here is derived from an EMBL/GenBank/DDBJ whole genome shotgun (WGS) entry which is preliminary data.</text>
</comment>
<keyword evidence="4 7" id="KW-0239">DNA-directed DNA polymerase</keyword>
<evidence type="ECO:0000259" key="9">
    <source>
        <dbReference type="Pfam" id="PF03104"/>
    </source>
</evidence>
<evidence type="ECO:0000256" key="4">
    <source>
        <dbReference type="ARBA" id="ARBA00022932"/>
    </source>
</evidence>
<dbReference type="InterPro" id="IPR043502">
    <property type="entry name" value="DNA/RNA_pol_sf"/>
</dbReference>
<evidence type="ECO:0000256" key="7">
    <source>
        <dbReference type="RuleBase" id="RU000442"/>
    </source>
</evidence>
<protein>
    <recommendedName>
        <fullName evidence="7">DNA polymerase</fullName>
        <ecNumber evidence="7">2.7.7.7</ecNumber>
    </recommendedName>
</protein>
<dbReference type="InterPro" id="IPR023211">
    <property type="entry name" value="DNA_pol_palm_dom_sf"/>
</dbReference>
<dbReference type="SMART" id="SM00486">
    <property type="entry name" value="POLBc"/>
    <property type="match status" value="1"/>
</dbReference>
<keyword evidence="7" id="KW-0235">DNA replication</keyword>
<reference evidence="11" key="1">
    <citation type="journal article" date="2020" name="mSystems">
        <title>Genome- and Community-Level Interaction Insights into Carbon Utilization and Element Cycling Functions of Hydrothermarchaeota in Hydrothermal Sediment.</title>
        <authorList>
            <person name="Zhou Z."/>
            <person name="Liu Y."/>
            <person name="Xu W."/>
            <person name="Pan J."/>
            <person name="Luo Z.H."/>
            <person name="Li M."/>
        </authorList>
    </citation>
    <scope>NUCLEOTIDE SEQUENCE [LARGE SCALE GENOMIC DNA]</scope>
    <source>
        <strain evidence="10">SpSt-638</strain>
        <strain evidence="11">SpSt-648</strain>
    </source>
</reference>
<evidence type="ECO:0000256" key="5">
    <source>
        <dbReference type="ARBA" id="ARBA00023125"/>
    </source>
</evidence>
<dbReference type="Gene3D" id="1.10.132.60">
    <property type="entry name" value="DNA polymerase family B, C-terminal domain"/>
    <property type="match status" value="1"/>
</dbReference>
<accession>A0A7C4NMW3</accession>
<comment type="catalytic activity">
    <reaction evidence="6 7">
        <text>DNA(n) + a 2'-deoxyribonucleoside 5'-triphosphate = DNA(n+1) + diphosphate</text>
        <dbReference type="Rhea" id="RHEA:22508"/>
        <dbReference type="Rhea" id="RHEA-COMP:17339"/>
        <dbReference type="Rhea" id="RHEA-COMP:17340"/>
        <dbReference type="ChEBI" id="CHEBI:33019"/>
        <dbReference type="ChEBI" id="CHEBI:61560"/>
        <dbReference type="ChEBI" id="CHEBI:173112"/>
        <dbReference type="EC" id="2.7.7.7"/>
    </reaction>
</comment>
<dbReference type="PANTHER" id="PTHR10322">
    <property type="entry name" value="DNA POLYMERASE CATALYTIC SUBUNIT"/>
    <property type="match status" value="1"/>
</dbReference>
<dbReference type="EMBL" id="DTBE01000105">
    <property type="protein sequence ID" value="HGQ59884.1"/>
    <property type="molecule type" value="Genomic_DNA"/>
</dbReference>
<dbReference type="InterPro" id="IPR006172">
    <property type="entry name" value="DNA-dir_DNA_pol_B"/>
</dbReference>
<dbReference type="GO" id="GO:0000166">
    <property type="term" value="F:nucleotide binding"/>
    <property type="evidence" value="ECO:0007669"/>
    <property type="project" value="InterPro"/>
</dbReference>
<evidence type="ECO:0000313" key="10">
    <source>
        <dbReference type="EMBL" id="HGQ59884.1"/>
    </source>
</evidence>
<dbReference type="PRINTS" id="PR00106">
    <property type="entry name" value="DNAPOLB"/>
</dbReference>
<dbReference type="Gene3D" id="1.10.287.690">
    <property type="entry name" value="Helix hairpin bin"/>
    <property type="match status" value="1"/>
</dbReference>
<gene>
    <name evidence="10" type="ORF">ENU09_04145</name>
    <name evidence="11" type="ORF">ENU20_01770</name>
</gene>
<dbReference type="Pfam" id="PF03104">
    <property type="entry name" value="DNA_pol_B_exo1"/>
    <property type="match status" value="1"/>
</dbReference>
<dbReference type="AlphaFoldDB" id="A0A7C4NMW3"/>
<evidence type="ECO:0000313" key="11">
    <source>
        <dbReference type="EMBL" id="HGQ73791.1"/>
    </source>
</evidence>
<dbReference type="InterPro" id="IPR006134">
    <property type="entry name" value="DNA-dir_DNA_pol_B_multi_dom"/>
</dbReference>
<dbReference type="InterPro" id="IPR017964">
    <property type="entry name" value="DNA-dir_DNA_pol_B_CS"/>
</dbReference>
<dbReference type="CDD" id="cd05536">
    <property type="entry name" value="POLBc_B3"/>
    <property type="match status" value="1"/>
</dbReference>
<keyword evidence="3 7" id="KW-0548">Nucleotidyltransferase</keyword>
<dbReference type="EMBL" id="DTBP01000014">
    <property type="protein sequence ID" value="HGQ73791.1"/>
    <property type="molecule type" value="Genomic_DNA"/>
</dbReference>
<dbReference type="Gene3D" id="3.90.1600.10">
    <property type="entry name" value="Palm domain of DNA polymerase"/>
    <property type="match status" value="1"/>
</dbReference>
<dbReference type="SUPFAM" id="SSF56672">
    <property type="entry name" value="DNA/RNA polymerases"/>
    <property type="match status" value="1"/>
</dbReference>
<dbReference type="EC" id="2.7.7.7" evidence="7"/>
<dbReference type="InterPro" id="IPR036397">
    <property type="entry name" value="RNaseH_sf"/>
</dbReference>
<evidence type="ECO:0000256" key="1">
    <source>
        <dbReference type="ARBA" id="ARBA00005755"/>
    </source>
</evidence>
<dbReference type="GO" id="GO:0003677">
    <property type="term" value="F:DNA binding"/>
    <property type="evidence" value="ECO:0007669"/>
    <property type="project" value="UniProtKB-KW"/>
</dbReference>
<name>A0A7C4NMW3_STAMA</name>
<dbReference type="NCBIfam" id="TIGR00592">
    <property type="entry name" value="pol2"/>
    <property type="match status" value="1"/>
</dbReference>
<keyword evidence="2 7" id="KW-0808">Transferase</keyword>
<organism evidence="11">
    <name type="scientific">Staphylothermus marinus</name>
    <dbReference type="NCBI Taxonomy" id="2280"/>
    <lineage>
        <taxon>Archaea</taxon>
        <taxon>Thermoproteota</taxon>
        <taxon>Thermoprotei</taxon>
        <taxon>Desulfurococcales</taxon>
        <taxon>Desulfurococcaceae</taxon>
        <taxon>Staphylothermus</taxon>
    </lineage>
</organism>
<dbReference type="CDD" id="cd05781">
    <property type="entry name" value="DNA_polB_B3_exo"/>
    <property type="match status" value="1"/>
</dbReference>
<dbReference type="Gene3D" id="3.30.342.10">
    <property type="entry name" value="DNA Polymerase, chain B, domain 1"/>
    <property type="match status" value="1"/>
</dbReference>
<evidence type="ECO:0000256" key="6">
    <source>
        <dbReference type="ARBA" id="ARBA00049244"/>
    </source>
</evidence>
<dbReference type="Gene3D" id="3.30.420.10">
    <property type="entry name" value="Ribonuclease H-like superfamily/Ribonuclease H"/>
    <property type="match status" value="1"/>
</dbReference>
<dbReference type="SUPFAM" id="SSF53098">
    <property type="entry name" value="Ribonuclease H-like"/>
    <property type="match status" value="1"/>
</dbReference>
<sequence>MQLEFYFLDITYEVQGREPVIIIWGITRDGKRIVIKDKRFRPYFYAVVKEGCELDKVVSSIKSLSDPSSPILNVDVLDKKFFGKPVKAVKITTLIPEYVRKYREVIRKLDCIEDVVEADIRFSLRYVIDHDLKPCSWHIAEVREVHREPRFRVDAEFEIEGSIYSSEDTSPPSDLRILAFDIEVLSEAGSPKPHRDPVVVIGVMNSNGDVKQFIAKDRDDREVIASFINYVRNYDPDIIVGYNSDSFDWPYLLERSKILGLELDISRKANSPPSTSTYGHVSIAGRISFDVYHFAEEIQEVKIKSLENIADYLGVMKKNERVLIDYTDMPAYWKDPSKREIILKYNLDDVKSTYGLGMKFLPFAMNLSSLTGLPLDQVGAASVGFRVEWFLMKQAFMYGELAPSRIERPYEPYRGAVVLNPLKGVHSRIAVLDFTSMYPNIMIKYNIGSDTIVKNGCDHNRHNVAPEINVCFNREPPGFFRRVLESLLELRRRIRSEMKKYSVDSVEYRVLDERQRAVKIIANATYGYMGWVGARWYCRECAEAVTAWGRETIRKAISIARELGLKVIYGDTDSLFVEYDEAKLKKLIEIVEKELGFEIKIDKIYEKVFFSEAKKRYAGLTIDGKIDIVGFEAVRGDWAEVAKDVQEETIAILLKEGSVSRAVDYVREVIGKLKEGSIPFEKLVIWKTLGKELEEYAAEAPHVVAARKLMKMGYKVGVGDKIGYVVLKGAGKVSERVEPYVSTKNLSFDKIDINYYIDKQIIPAALRVLEYFGVTENQLKKGTTTKTLFDFGKKS</sequence>
<evidence type="ECO:0000256" key="2">
    <source>
        <dbReference type="ARBA" id="ARBA00022679"/>
    </source>
</evidence>
<evidence type="ECO:0000259" key="8">
    <source>
        <dbReference type="Pfam" id="PF00136"/>
    </source>
</evidence>
<evidence type="ECO:0000256" key="3">
    <source>
        <dbReference type="ARBA" id="ARBA00022695"/>
    </source>
</evidence>
<dbReference type="InterPro" id="IPR042087">
    <property type="entry name" value="DNA_pol_B_thumb"/>
</dbReference>
<comment type="similarity">
    <text evidence="1 7">Belongs to the DNA polymerase type-B family.</text>
</comment>
<dbReference type="PROSITE" id="PS00116">
    <property type="entry name" value="DNA_POLYMERASE_B"/>
    <property type="match status" value="1"/>
</dbReference>
<dbReference type="InterPro" id="IPR006133">
    <property type="entry name" value="DNA-dir_DNA_pol_B_exonuc"/>
</dbReference>
<dbReference type="InterPro" id="IPR012337">
    <property type="entry name" value="RNaseH-like_sf"/>
</dbReference>
<dbReference type="PANTHER" id="PTHR10322:SF23">
    <property type="entry name" value="DNA POLYMERASE DELTA CATALYTIC SUBUNIT"/>
    <property type="match status" value="1"/>
</dbReference>
<feature type="domain" description="DNA-directed DNA polymerase family B exonuclease" evidence="9">
    <location>
        <begin position="114"/>
        <end position="298"/>
    </location>
</feature>
<dbReference type="Pfam" id="PF00136">
    <property type="entry name" value="DNA_pol_B"/>
    <property type="match status" value="1"/>
</dbReference>
<dbReference type="InterPro" id="IPR050240">
    <property type="entry name" value="DNA_pol_type-B"/>
</dbReference>